<comment type="caution">
    <text evidence="1">The sequence shown here is derived from an EMBL/GenBank/DDBJ whole genome shotgun (WGS) entry which is preliminary data.</text>
</comment>
<evidence type="ECO:0000313" key="1">
    <source>
        <dbReference type="EMBL" id="KMQ83428.1"/>
    </source>
</evidence>
<dbReference type="EMBL" id="LBMM01019895">
    <property type="protein sequence ID" value="KMQ83428.1"/>
    <property type="molecule type" value="Genomic_DNA"/>
</dbReference>
<dbReference type="STRING" id="67767.A0A0J7JZ03"/>
<protein>
    <submittedName>
        <fullName evidence="1">Uncharacterized protein</fullName>
    </submittedName>
</protein>
<name>A0A0J7JZ03_LASNI</name>
<proteinExistence type="predicted"/>
<organism evidence="1 2">
    <name type="scientific">Lasius niger</name>
    <name type="common">Black garden ant</name>
    <dbReference type="NCBI Taxonomy" id="67767"/>
    <lineage>
        <taxon>Eukaryota</taxon>
        <taxon>Metazoa</taxon>
        <taxon>Ecdysozoa</taxon>
        <taxon>Arthropoda</taxon>
        <taxon>Hexapoda</taxon>
        <taxon>Insecta</taxon>
        <taxon>Pterygota</taxon>
        <taxon>Neoptera</taxon>
        <taxon>Endopterygota</taxon>
        <taxon>Hymenoptera</taxon>
        <taxon>Apocrita</taxon>
        <taxon>Aculeata</taxon>
        <taxon>Formicoidea</taxon>
        <taxon>Formicidae</taxon>
        <taxon>Formicinae</taxon>
        <taxon>Lasius</taxon>
        <taxon>Lasius</taxon>
    </lineage>
</organism>
<dbReference type="Proteomes" id="UP000036403">
    <property type="component" value="Unassembled WGS sequence"/>
</dbReference>
<accession>A0A0J7JZ03</accession>
<dbReference type="PANTHER" id="PTHR46601">
    <property type="entry name" value="ULP_PROTEASE DOMAIN-CONTAINING PROTEIN"/>
    <property type="match status" value="1"/>
</dbReference>
<reference evidence="1 2" key="1">
    <citation type="submission" date="2015-04" db="EMBL/GenBank/DDBJ databases">
        <title>Lasius niger genome sequencing.</title>
        <authorList>
            <person name="Konorov E.A."/>
            <person name="Nikitin M.A."/>
            <person name="Kirill M.V."/>
            <person name="Chang P."/>
        </authorList>
    </citation>
    <scope>NUCLEOTIDE SEQUENCE [LARGE SCALE GENOMIC DNA]</scope>
    <source>
        <tissue evidence="1">Whole</tissue>
    </source>
</reference>
<dbReference type="AlphaFoldDB" id="A0A0J7JZ03"/>
<dbReference type="PANTHER" id="PTHR46601:SF1">
    <property type="entry name" value="ADF-H DOMAIN-CONTAINING PROTEIN"/>
    <property type="match status" value="1"/>
</dbReference>
<dbReference type="OrthoDB" id="10043418at2759"/>
<dbReference type="PaxDb" id="67767-A0A0J7JZ03"/>
<evidence type="ECO:0000313" key="2">
    <source>
        <dbReference type="Proteomes" id="UP000036403"/>
    </source>
</evidence>
<gene>
    <name evidence="1" type="ORF">RF55_20079</name>
</gene>
<sequence length="474" mass="54811">METALWTGTTAARIHTYIPDETVSKVIEFYENDENSRIMPHKKETVTVRINDRKEKKQKRLLLNDIKVLHTCFKKKYPLFPIGLTKFAELRPKWCVLAGTSGTHNVCVCVIHQNVKAMIDAAGLETFSKNLKTILNNSDDCIRFILCDKPKDTCHVLQCKDCPKLENFSDLLLGILNQNNIRQVIFSKWQSIDRCTLRQECLSTEDFVEELCEKLKELISYDFILKAQSKFISNKKENLQEDEVLLQCDFAENYAYVLQDAAQGFHYNNDQCTVFTVLFYYRSGEQLEHQSIILLSDSTTHDAAAVYIMQQNVIPIIRKICPKFKKIIYATDGAKQHFKNRYQMSNLMNHKDDFDAEAEWHFHATAHGKGPCDGLGASLKREATRYSLQVHQNNAILNSTRLFTWAKGKFENIKFFYYSKEHHQKTKKILNKRFSTAPAVTNIQMSHAFIPTSNKVLKVKRYSAAKDIISTVQY</sequence>
<keyword evidence="2" id="KW-1185">Reference proteome</keyword>